<dbReference type="InterPro" id="IPR000301">
    <property type="entry name" value="Tetraspanin_animals"/>
</dbReference>
<keyword evidence="6" id="KW-1015">Disulfide bond</keyword>
<proteinExistence type="inferred from homology"/>
<accession>A0A6M2DTJ2</accession>
<name>A0A6M2DTJ2_XENCH</name>
<dbReference type="EMBL" id="GIIL01005478">
    <property type="protein sequence ID" value="NOV49204.1"/>
    <property type="molecule type" value="Transcribed_RNA"/>
</dbReference>
<comment type="subcellular location">
    <subcellularLocation>
        <location evidence="1 7">Membrane</location>
        <topology evidence="1 7">Multi-pass membrane protein</topology>
    </subcellularLocation>
</comment>
<organism evidence="8">
    <name type="scientific">Xenopsylla cheopis</name>
    <name type="common">Oriental rat flea</name>
    <name type="synonym">Pulex cheopis</name>
    <dbReference type="NCBI Taxonomy" id="163159"/>
    <lineage>
        <taxon>Eukaryota</taxon>
        <taxon>Metazoa</taxon>
        <taxon>Ecdysozoa</taxon>
        <taxon>Arthropoda</taxon>
        <taxon>Hexapoda</taxon>
        <taxon>Insecta</taxon>
        <taxon>Pterygota</taxon>
        <taxon>Neoptera</taxon>
        <taxon>Endopterygota</taxon>
        <taxon>Siphonaptera</taxon>
        <taxon>Pulicidae</taxon>
        <taxon>Xenopsyllinae</taxon>
        <taxon>Xenopsylla</taxon>
    </lineage>
</organism>
<dbReference type="CDD" id="cd03127">
    <property type="entry name" value="tetraspanin_LEL"/>
    <property type="match status" value="1"/>
</dbReference>
<dbReference type="AlphaFoldDB" id="A0A6M2DTJ2"/>
<evidence type="ECO:0000256" key="4">
    <source>
        <dbReference type="ARBA" id="ARBA00022989"/>
    </source>
</evidence>
<feature type="transmembrane region" description="Helical" evidence="7">
    <location>
        <begin position="53"/>
        <end position="75"/>
    </location>
</feature>
<feature type="disulfide bond" evidence="6">
    <location>
        <begin position="143"/>
        <end position="182"/>
    </location>
</feature>
<protein>
    <recommendedName>
        <fullName evidence="7">Tetraspanin</fullName>
    </recommendedName>
</protein>
<dbReference type="PANTHER" id="PTHR19282">
    <property type="entry name" value="TETRASPANIN"/>
    <property type="match status" value="1"/>
</dbReference>
<dbReference type="PANTHER" id="PTHR19282:SF521">
    <property type="entry name" value="IP01817P-RELATED"/>
    <property type="match status" value="1"/>
</dbReference>
<evidence type="ECO:0000256" key="2">
    <source>
        <dbReference type="ARBA" id="ARBA00006840"/>
    </source>
</evidence>
<dbReference type="Pfam" id="PF00335">
    <property type="entry name" value="Tetraspanin"/>
    <property type="match status" value="1"/>
</dbReference>
<dbReference type="Gene3D" id="1.10.1450.10">
    <property type="entry name" value="Tetraspanin"/>
    <property type="match status" value="1"/>
</dbReference>
<keyword evidence="4 7" id="KW-1133">Transmembrane helix</keyword>
<keyword evidence="5 7" id="KW-0472">Membrane</keyword>
<evidence type="ECO:0000256" key="3">
    <source>
        <dbReference type="ARBA" id="ARBA00022692"/>
    </source>
</evidence>
<reference evidence="8" key="1">
    <citation type="submission" date="2020-03" db="EMBL/GenBank/DDBJ databases">
        <title>Transcriptomic Profiling of the Digestive Tract of the Rat Flea, Xenopsylla cheopis, Following Blood Feeding and Infection with Yersinia pestis.</title>
        <authorList>
            <person name="Bland D.M."/>
            <person name="Martens C.A."/>
            <person name="Virtaneva K."/>
            <person name="Kanakabandi K."/>
            <person name="Long D."/>
            <person name="Rosenke R."/>
            <person name="Saturday G.A."/>
            <person name="Hoyt F.H."/>
            <person name="Bruno D.P."/>
            <person name="Ribeiro J.M.C."/>
            <person name="Hinnebusch J."/>
        </authorList>
    </citation>
    <scope>NUCLEOTIDE SEQUENCE</scope>
</reference>
<feature type="transmembrane region" description="Helical" evidence="7">
    <location>
        <begin position="82"/>
        <end position="107"/>
    </location>
</feature>
<dbReference type="PRINTS" id="PR00259">
    <property type="entry name" value="TMFOUR"/>
</dbReference>
<evidence type="ECO:0000313" key="8">
    <source>
        <dbReference type="EMBL" id="NOV49204.1"/>
    </source>
</evidence>
<feature type="transmembrane region" description="Helical" evidence="7">
    <location>
        <begin position="12"/>
        <end position="33"/>
    </location>
</feature>
<evidence type="ECO:0000256" key="1">
    <source>
        <dbReference type="ARBA" id="ARBA00004141"/>
    </source>
</evidence>
<dbReference type="GO" id="GO:0005886">
    <property type="term" value="C:plasma membrane"/>
    <property type="evidence" value="ECO:0007669"/>
    <property type="project" value="TreeGrafter"/>
</dbReference>
<evidence type="ECO:0000256" key="6">
    <source>
        <dbReference type="PIRSR" id="PIRSR002419-1"/>
    </source>
</evidence>
<dbReference type="SUPFAM" id="SSF48652">
    <property type="entry name" value="Tetraspanin"/>
    <property type="match status" value="1"/>
</dbReference>
<dbReference type="PIRSF" id="PIRSF002419">
    <property type="entry name" value="Tetraspanin"/>
    <property type="match status" value="1"/>
</dbReference>
<feature type="transmembrane region" description="Helical" evidence="7">
    <location>
        <begin position="197"/>
        <end position="219"/>
    </location>
</feature>
<keyword evidence="3 7" id="KW-0812">Transmembrane</keyword>
<dbReference type="InterPro" id="IPR008952">
    <property type="entry name" value="Tetraspanin_EC2_sf"/>
</dbReference>
<evidence type="ECO:0000256" key="5">
    <source>
        <dbReference type="ARBA" id="ARBA00023136"/>
    </source>
</evidence>
<evidence type="ECO:0000256" key="7">
    <source>
        <dbReference type="RuleBase" id="RU361218"/>
    </source>
</evidence>
<dbReference type="InterPro" id="IPR018499">
    <property type="entry name" value="Tetraspanin/Peripherin"/>
</dbReference>
<sequence>MGCGISFVKYVLFVFNLIFALCGLAVLAVGVVFKLKFTEIQDMLEEMNVQAAPILFITVGSIVFIIAFFGCCGAIRESHCMTVTYAVFLIVLLIIQVVIAVCVFVYVDDLNKVLEKTLQNTFDHRDKEANMEIIDGLQQQFECCGVNGKTDYNYNSIANLPKSCCKPDAPNCNMINSFNRGCKSVLTDNVKAGSQTIGIVALVIAGVELLGAIFALCLANSIRNEDRRSAF</sequence>
<feature type="disulfide bond" evidence="6">
    <location>
        <begin position="144"/>
        <end position="165"/>
    </location>
</feature>
<comment type="similarity">
    <text evidence="2 7">Belongs to the tetraspanin (TM4SF) family.</text>
</comment>